<dbReference type="EMBL" id="CP040825">
    <property type="protein sequence ID" value="QCZ36433.1"/>
    <property type="molecule type" value="Genomic_DNA"/>
</dbReference>
<dbReference type="Proteomes" id="UP000305457">
    <property type="component" value="Chromosome"/>
</dbReference>
<sequence length="156" mass="17391">MPFYQEIDPESKLKNIILDSANNGLHGYVSLANELGKTNIIQDAFDNLQNKLTELQNNNELTLDKVLSSLTESFFNESNILKLVGAIAKSDLVNHDKPKLIDALNTVLTNLFTQKSDVLANLATSFIYPPLRDLGVSRDSITEVLKQVIENPEFSK</sequence>
<proteinExistence type="predicted"/>
<reference evidence="2 3" key="1">
    <citation type="submission" date="2019-06" db="EMBL/GenBank/DDBJ databases">
        <title>Mycoplasma sp. 2F1A isolated from ostrich.</title>
        <authorList>
            <person name="Spergser J."/>
        </authorList>
    </citation>
    <scope>NUCLEOTIDE SEQUENCE [LARGE SCALE GENOMIC DNA]</scope>
    <source>
        <strain evidence="2 3">2F1A</strain>
    </source>
</reference>
<evidence type="ECO:0000313" key="2">
    <source>
        <dbReference type="EMBL" id="QCZ36433.1"/>
    </source>
</evidence>
<organism evidence="2 3">
    <name type="scientific">Mycoplasma nasistruthionis</name>
    <dbReference type="NCBI Taxonomy" id="353852"/>
    <lineage>
        <taxon>Bacteria</taxon>
        <taxon>Bacillati</taxon>
        <taxon>Mycoplasmatota</taxon>
        <taxon>Mollicutes</taxon>
        <taxon>Mycoplasmataceae</taxon>
        <taxon>Mycoplasma</taxon>
    </lineage>
</organism>
<feature type="coiled-coil region" evidence="1">
    <location>
        <begin position="38"/>
        <end position="65"/>
    </location>
</feature>
<gene>
    <name evidence="2" type="ORF">FG904_00100</name>
</gene>
<dbReference type="RefSeq" id="WP_139591916.1">
    <property type="nucleotide sequence ID" value="NZ_CP040825.1"/>
</dbReference>
<accession>A0A5B7XWY0</accession>
<evidence type="ECO:0000256" key="1">
    <source>
        <dbReference type="SAM" id="Coils"/>
    </source>
</evidence>
<keyword evidence="1" id="KW-0175">Coiled coil</keyword>
<dbReference type="AlphaFoldDB" id="A0A5B7XWY0"/>
<evidence type="ECO:0000313" key="3">
    <source>
        <dbReference type="Proteomes" id="UP000305457"/>
    </source>
</evidence>
<name>A0A5B7XWY0_9MOLU</name>
<dbReference type="KEGG" id="mnh:FG904_00100"/>
<protein>
    <submittedName>
        <fullName evidence="2">Uncharacterized protein</fullName>
    </submittedName>
</protein>